<evidence type="ECO:0000313" key="3">
    <source>
        <dbReference type="Proteomes" id="UP001164929"/>
    </source>
</evidence>
<comment type="caution">
    <text evidence="2">The sequence shown here is derived from an EMBL/GenBank/DDBJ whole genome shotgun (WGS) entry which is preliminary data.</text>
</comment>
<dbReference type="AlphaFoldDB" id="A0AAD6M3M6"/>
<dbReference type="EMBL" id="JAQIZT010000012">
    <property type="protein sequence ID" value="KAJ6978356.1"/>
    <property type="molecule type" value="Genomic_DNA"/>
</dbReference>
<feature type="region of interest" description="Disordered" evidence="1">
    <location>
        <begin position="1"/>
        <end position="24"/>
    </location>
</feature>
<organism evidence="2 3">
    <name type="scientific">Populus alba x Populus x berolinensis</name>
    <dbReference type="NCBI Taxonomy" id="444605"/>
    <lineage>
        <taxon>Eukaryota</taxon>
        <taxon>Viridiplantae</taxon>
        <taxon>Streptophyta</taxon>
        <taxon>Embryophyta</taxon>
        <taxon>Tracheophyta</taxon>
        <taxon>Spermatophyta</taxon>
        <taxon>Magnoliopsida</taxon>
        <taxon>eudicotyledons</taxon>
        <taxon>Gunneridae</taxon>
        <taxon>Pentapetalae</taxon>
        <taxon>rosids</taxon>
        <taxon>fabids</taxon>
        <taxon>Malpighiales</taxon>
        <taxon>Salicaceae</taxon>
        <taxon>Saliceae</taxon>
        <taxon>Populus</taxon>
    </lineage>
</organism>
<keyword evidence="3" id="KW-1185">Reference proteome</keyword>
<reference evidence="2" key="1">
    <citation type="journal article" date="2023" name="Mol. Ecol. Resour.">
        <title>Chromosome-level genome assembly of a triploid poplar Populus alba 'Berolinensis'.</title>
        <authorList>
            <person name="Chen S."/>
            <person name="Yu Y."/>
            <person name="Wang X."/>
            <person name="Wang S."/>
            <person name="Zhang T."/>
            <person name="Zhou Y."/>
            <person name="He R."/>
            <person name="Meng N."/>
            <person name="Wang Y."/>
            <person name="Liu W."/>
            <person name="Liu Z."/>
            <person name="Liu J."/>
            <person name="Guo Q."/>
            <person name="Huang H."/>
            <person name="Sederoff R.R."/>
            <person name="Wang G."/>
            <person name="Qu G."/>
            <person name="Chen S."/>
        </authorList>
    </citation>
    <scope>NUCLEOTIDE SEQUENCE</scope>
    <source>
        <strain evidence="2">SC-2020</strain>
    </source>
</reference>
<evidence type="ECO:0000313" key="2">
    <source>
        <dbReference type="EMBL" id="KAJ6978356.1"/>
    </source>
</evidence>
<accession>A0AAD6M3M6</accession>
<protein>
    <submittedName>
        <fullName evidence="2">Uncharacterized protein</fullName>
    </submittedName>
</protein>
<proteinExistence type="predicted"/>
<feature type="compositionally biased region" description="Polar residues" evidence="1">
    <location>
        <begin position="1"/>
        <end position="11"/>
    </location>
</feature>
<name>A0AAD6M3M6_9ROSI</name>
<sequence length="97" mass="11073">MKKNQPNGNDKSQNHHKGKELQKSRLIETLDETFPKVAITSSCMLLKTSRIFTLYRSPGQSCIDGFRNLNEFANHFSSKVEGGREAKMSHLTSNQFR</sequence>
<gene>
    <name evidence="2" type="ORF">NC653_030054</name>
</gene>
<dbReference type="Proteomes" id="UP001164929">
    <property type="component" value="Chromosome 12"/>
</dbReference>
<evidence type="ECO:0000256" key="1">
    <source>
        <dbReference type="SAM" id="MobiDB-lite"/>
    </source>
</evidence>